<dbReference type="GO" id="GO:0008270">
    <property type="term" value="F:zinc ion binding"/>
    <property type="evidence" value="ECO:0007669"/>
    <property type="project" value="UniProtKB-UniRule"/>
</dbReference>
<keyword evidence="5 11" id="KW-0378">Hydrolase</keyword>
<evidence type="ECO:0000256" key="5">
    <source>
        <dbReference type="ARBA" id="ARBA00022801"/>
    </source>
</evidence>
<keyword evidence="6 9" id="KW-0862">Zinc</keyword>
<dbReference type="GO" id="GO:0005615">
    <property type="term" value="C:extracellular space"/>
    <property type="evidence" value="ECO:0007669"/>
    <property type="project" value="TreeGrafter"/>
</dbReference>
<proteinExistence type="inferred from homology"/>
<feature type="active site" description="Proton acceptor" evidence="8">
    <location>
        <position position="345"/>
    </location>
</feature>
<dbReference type="InterPro" id="IPR027268">
    <property type="entry name" value="Peptidase_M4/M1_CTD_sf"/>
</dbReference>
<sequence length="951" mass="106385">MLRLIVRACSVWSGAHISSRLLSSRFRCVIAMTHSSSDNFKRLPYNIKPVNYNLSFVPNLSDFTFDAEASIELQVVERTNAVILNSKNIVVSDAHFNNANAEISYDKSQELVIFTFPNALETGNGHLNLKFRGHLSDDMQGFYRSTYKSPTGEESYILCTQFESIYARRAFPCMDEPDRKATFDISLVAMDNEVALSNMPEVSRTIIPPPAGRPAPVDGHNYVKVQFDRSPYMSTYLVAMVVGNFDHVSAKDVNGVDIRVFTPPGKKSCGEYALEVSVKTLPFYARFFGQKFPLPKCDLVALPDFACGAMENWGLITYRETALLIDHEHTSLMAKQRVAVVVTHELAHMWFGNLVTMEWWTHLWLNEGFATWTECLAVDYCFPDYDIWTLFVSEEYARALRMDELKMSHPIEVEVNSPHEVEEIFDAVSYQKGASLIRMLNDYLGAEVFQAGLQLYIKRHQYSNTVTTDLWRALAEVSGQPVQEIMSTWTKQMGYPVLSVRLLPSADNQSVGLGIRQSRFLADGGKEDVPTYWYIPVTVCRADDSSAILSRALVPPPTAAATPTDANHTTTDAKCEHVIPLSAATADTSVRINPGAVGFFRVCYHPTMLPPILSALSQHQIPERDRLSLLDDHFALARAGQCPLTTVLDLTRAYTGEESFSVWSVLAKGLGHVRVLLQEMAYKAGDEEVVFAELSPEEVGLNNLYTQLAMPVYEKLGFDPKPEDSNNDRLLRPIILNILGRARHPDVISKARQAFDVHYASVTETPEGQPQENLISPDLRTTIYTLCLRNGGADVFQRLLTLHDKATMHSERVRLLGCLGASASPELIERLFQLTFTDYVRKQDRYHVLLGVTGSAAGRRALWRLVKSRIGSLPEELATLVMLSHVLKGSCADFCNMTRHAEVKAFFDAHPVSCVRAVNQALESVKINSTIVQRDFADASTFLRSLVDTSS</sequence>
<accession>A0A0X3PM67</accession>
<dbReference type="Gene3D" id="2.60.40.1730">
    <property type="entry name" value="tricorn interacting facor f3 domain"/>
    <property type="match status" value="1"/>
</dbReference>
<dbReference type="SUPFAM" id="SSF55486">
    <property type="entry name" value="Metalloproteases ('zincins'), catalytic domain"/>
    <property type="match status" value="1"/>
</dbReference>
<dbReference type="InterPro" id="IPR050344">
    <property type="entry name" value="Peptidase_M1_aminopeptidases"/>
</dbReference>
<dbReference type="PANTHER" id="PTHR11533">
    <property type="entry name" value="PROTEASE M1 ZINC METALLOPROTEASE"/>
    <property type="match status" value="1"/>
</dbReference>
<evidence type="ECO:0000259" key="14">
    <source>
        <dbReference type="Pfam" id="PF17900"/>
    </source>
</evidence>
<evidence type="ECO:0000256" key="6">
    <source>
        <dbReference type="ARBA" id="ARBA00022833"/>
    </source>
</evidence>
<dbReference type="CDD" id="cd09601">
    <property type="entry name" value="M1_APN-Q_like"/>
    <property type="match status" value="1"/>
</dbReference>
<dbReference type="PRINTS" id="PR00756">
    <property type="entry name" value="ALADIPTASE"/>
</dbReference>
<dbReference type="Pfam" id="PF11838">
    <property type="entry name" value="ERAP1_C"/>
    <property type="match status" value="1"/>
</dbReference>
<dbReference type="InterPro" id="IPR034016">
    <property type="entry name" value="M1_APN-typ"/>
</dbReference>
<feature type="domain" description="Aminopeptidase N-like N-terminal" evidence="14">
    <location>
        <begin position="48"/>
        <end position="237"/>
    </location>
</feature>
<evidence type="ECO:0000256" key="2">
    <source>
        <dbReference type="ARBA" id="ARBA00022438"/>
    </source>
</evidence>
<dbReference type="AlphaFoldDB" id="A0A0X3PM67"/>
<dbReference type="InterPro" id="IPR001930">
    <property type="entry name" value="Peptidase_M1"/>
</dbReference>
<organism evidence="15">
    <name type="scientific">Schistocephalus solidus</name>
    <name type="common">Tapeworm</name>
    <dbReference type="NCBI Taxonomy" id="70667"/>
    <lineage>
        <taxon>Eukaryota</taxon>
        <taxon>Metazoa</taxon>
        <taxon>Spiralia</taxon>
        <taxon>Lophotrochozoa</taxon>
        <taxon>Platyhelminthes</taxon>
        <taxon>Cestoda</taxon>
        <taxon>Eucestoda</taxon>
        <taxon>Diphyllobothriidea</taxon>
        <taxon>Diphyllobothriidae</taxon>
        <taxon>Schistocephalus</taxon>
    </lineage>
</organism>
<dbReference type="InterPro" id="IPR045357">
    <property type="entry name" value="Aminopeptidase_N-like_N"/>
</dbReference>
<keyword evidence="3 11" id="KW-0645">Protease</keyword>
<feature type="site" description="Transition state stabilizer" evidence="10">
    <location>
        <position position="430"/>
    </location>
</feature>
<feature type="binding site" evidence="9">
    <location>
        <position position="344"/>
    </location>
    <ligand>
        <name>Zn(2+)</name>
        <dbReference type="ChEBI" id="CHEBI:29105"/>
        <note>catalytic</note>
    </ligand>
</feature>
<feature type="domain" description="ERAP1-like C-terminal" evidence="13">
    <location>
        <begin position="591"/>
        <end position="926"/>
    </location>
</feature>
<dbReference type="GO" id="GO:0016020">
    <property type="term" value="C:membrane"/>
    <property type="evidence" value="ECO:0007669"/>
    <property type="project" value="TreeGrafter"/>
</dbReference>
<dbReference type="InterPro" id="IPR024571">
    <property type="entry name" value="ERAP1-like_C_dom"/>
</dbReference>
<comment type="similarity">
    <text evidence="1 11">Belongs to the peptidase M1 family.</text>
</comment>
<evidence type="ECO:0000256" key="7">
    <source>
        <dbReference type="ARBA" id="ARBA00023049"/>
    </source>
</evidence>
<feature type="binding site" evidence="9">
    <location>
        <position position="367"/>
    </location>
    <ligand>
        <name>Zn(2+)</name>
        <dbReference type="ChEBI" id="CHEBI:29105"/>
        <note>catalytic</note>
    </ligand>
</feature>
<dbReference type="GO" id="GO:0043171">
    <property type="term" value="P:peptide catabolic process"/>
    <property type="evidence" value="ECO:0007669"/>
    <property type="project" value="TreeGrafter"/>
</dbReference>
<dbReference type="Gene3D" id="2.60.40.1910">
    <property type="match status" value="1"/>
</dbReference>
<reference evidence="15" key="1">
    <citation type="submission" date="2016-01" db="EMBL/GenBank/DDBJ databases">
        <title>Reference transcriptome for the parasite Schistocephalus solidus: insights into the molecular evolution of parasitism.</title>
        <authorList>
            <person name="Hebert F.O."/>
            <person name="Grambauer S."/>
            <person name="Barber I."/>
            <person name="Landry C.R."/>
            <person name="Aubin-Horth N."/>
        </authorList>
    </citation>
    <scope>NUCLEOTIDE SEQUENCE</scope>
</reference>
<dbReference type="EMBL" id="GEEE01010845">
    <property type="protein sequence ID" value="JAP52380.1"/>
    <property type="molecule type" value="Transcribed_RNA"/>
</dbReference>
<dbReference type="SUPFAM" id="SSF63737">
    <property type="entry name" value="Leukotriene A4 hydrolase N-terminal domain"/>
    <property type="match status" value="1"/>
</dbReference>
<comment type="cofactor">
    <cofactor evidence="9 11">
        <name>Zn(2+)</name>
        <dbReference type="ChEBI" id="CHEBI:29105"/>
    </cofactor>
    <text evidence="9 11">Binds 1 zinc ion per subunit.</text>
</comment>
<dbReference type="FunFam" id="1.10.390.10:FF:000001">
    <property type="entry name" value="Aminopeptidase"/>
    <property type="match status" value="1"/>
</dbReference>
<dbReference type="GO" id="GO:0042277">
    <property type="term" value="F:peptide binding"/>
    <property type="evidence" value="ECO:0007669"/>
    <property type="project" value="TreeGrafter"/>
</dbReference>
<evidence type="ECO:0000256" key="10">
    <source>
        <dbReference type="PIRSR" id="PIRSR634016-4"/>
    </source>
</evidence>
<dbReference type="Pfam" id="PF01433">
    <property type="entry name" value="Peptidase_M1"/>
    <property type="match status" value="1"/>
</dbReference>
<feature type="domain" description="Peptidase M1 membrane alanine aminopeptidase" evidence="12">
    <location>
        <begin position="272"/>
        <end position="489"/>
    </location>
</feature>
<dbReference type="PANTHER" id="PTHR11533:SF174">
    <property type="entry name" value="PUROMYCIN-SENSITIVE AMINOPEPTIDASE-RELATED"/>
    <property type="match status" value="1"/>
</dbReference>
<dbReference type="GO" id="GO:0005737">
    <property type="term" value="C:cytoplasm"/>
    <property type="evidence" value="ECO:0007669"/>
    <property type="project" value="TreeGrafter"/>
</dbReference>
<feature type="binding site" evidence="9">
    <location>
        <position position="348"/>
    </location>
    <ligand>
        <name>Zn(2+)</name>
        <dbReference type="ChEBI" id="CHEBI:29105"/>
        <note>catalytic</note>
    </ligand>
</feature>
<keyword evidence="2 11" id="KW-0031">Aminopeptidase</keyword>
<gene>
    <name evidence="15" type="ORF">TR105109</name>
</gene>
<dbReference type="EC" id="3.4.11.-" evidence="11"/>
<dbReference type="GO" id="GO:0006508">
    <property type="term" value="P:proteolysis"/>
    <property type="evidence" value="ECO:0007669"/>
    <property type="project" value="UniProtKB-KW"/>
</dbReference>
<dbReference type="InterPro" id="IPR042097">
    <property type="entry name" value="Aminopeptidase_N-like_N_sf"/>
</dbReference>
<dbReference type="Pfam" id="PF17900">
    <property type="entry name" value="Peptidase_M1_N"/>
    <property type="match status" value="1"/>
</dbReference>
<dbReference type="Gene3D" id="1.25.50.20">
    <property type="match status" value="1"/>
</dbReference>
<evidence type="ECO:0000256" key="1">
    <source>
        <dbReference type="ARBA" id="ARBA00010136"/>
    </source>
</evidence>
<keyword evidence="4 9" id="KW-0479">Metal-binding</keyword>
<evidence type="ECO:0000259" key="13">
    <source>
        <dbReference type="Pfam" id="PF11838"/>
    </source>
</evidence>
<evidence type="ECO:0000256" key="9">
    <source>
        <dbReference type="PIRSR" id="PIRSR634016-3"/>
    </source>
</evidence>
<dbReference type="GO" id="GO:0070006">
    <property type="term" value="F:metalloaminopeptidase activity"/>
    <property type="evidence" value="ECO:0007669"/>
    <property type="project" value="TreeGrafter"/>
</dbReference>
<dbReference type="Gene3D" id="1.10.390.10">
    <property type="entry name" value="Neutral Protease Domain 2"/>
    <property type="match status" value="1"/>
</dbReference>
<evidence type="ECO:0000256" key="11">
    <source>
        <dbReference type="RuleBase" id="RU364040"/>
    </source>
</evidence>
<evidence type="ECO:0000256" key="8">
    <source>
        <dbReference type="PIRSR" id="PIRSR634016-1"/>
    </source>
</evidence>
<evidence type="ECO:0000256" key="3">
    <source>
        <dbReference type="ARBA" id="ARBA00022670"/>
    </source>
</evidence>
<protein>
    <recommendedName>
        <fullName evidence="11">Aminopeptidase</fullName>
        <ecNumber evidence="11">3.4.11.-</ecNumber>
    </recommendedName>
</protein>
<evidence type="ECO:0000313" key="15">
    <source>
        <dbReference type="EMBL" id="JAP52380.1"/>
    </source>
</evidence>
<dbReference type="FunFam" id="2.60.40.1730:FF:000002">
    <property type="entry name" value="Aminopeptidase"/>
    <property type="match status" value="1"/>
</dbReference>
<keyword evidence="7 11" id="KW-0482">Metalloprotease</keyword>
<evidence type="ECO:0000259" key="12">
    <source>
        <dbReference type="Pfam" id="PF01433"/>
    </source>
</evidence>
<name>A0A0X3PM67_SCHSO</name>
<evidence type="ECO:0000256" key="4">
    <source>
        <dbReference type="ARBA" id="ARBA00022723"/>
    </source>
</evidence>
<dbReference type="InterPro" id="IPR014782">
    <property type="entry name" value="Peptidase_M1_dom"/>
</dbReference>